<sequence>MLALVLSAGVLKFHEVNHILDQFTPAGSPSRYEYSVTREFFKDSGSPFHVVVAMQAADGGSLLRPEFVVSF</sequence>
<evidence type="ECO:0000313" key="1">
    <source>
        <dbReference type="EMBL" id="VDK21564.1"/>
    </source>
</evidence>
<gene>
    <name evidence="1" type="ORF">ASIM_LOCUS3339</name>
</gene>
<protein>
    <submittedName>
        <fullName evidence="1">Uncharacterized protein</fullName>
    </submittedName>
</protein>
<name>A0A3P6PL10_ANISI</name>
<dbReference type="OrthoDB" id="5774389at2759"/>
<organism evidence="1 2">
    <name type="scientific">Anisakis simplex</name>
    <name type="common">Herring worm</name>
    <dbReference type="NCBI Taxonomy" id="6269"/>
    <lineage>
        <taxon>Eukaryota</taxon>
        <taxon>Metazoa</taxon>
        <taxon>Ecdysozoa</taxon>
        <taxon>Nematoda</taxon>
        <taxon>Chromadorea</taxon>
        <taxon>Rhabditida</taxon>
        <taxon>Spirurina</taxon>
        <taxon>Ascaridomorpha</taxon>
        <taxon>Ascaridoidea</taxon>
        <taxon>Anisakidae</taxon>
        <taxon>Anisakis</taxon>
        <taxon>Anisakis simplex complex</taxon>
    </lineage>
</organism>
<dbReference type="AlphaFoldDB" id="A0A3P6PL10"/>
<evidence type="ECO:0000313" key="2">
    <source>
        <dbReference type="Proteomes" id="UP000267096"/>
    </source>
</evidence>
<dbReference type="Proteomes" id="UP000267096">
    <property type="component" value="Unassembled WGS sequence"/>
</dbReference>
<proteinExistence type="predicted"/>
<keyword evidence="2" id="KW-1185">Reference proteome</keyword>
<accession>A0A3P6PL10</accession>
<dbReference type="EMBL" id="UYRR01005099">
    <property type="protein sequence ID" value="VDK21564.1"/>
    <property type="molecule type" value="Genomic_DNA"/>
</dbReference>
<reference evidence="1 2" key="1">
    <citation type="submission" date="2018-11" db="EMBL/GenBank/DDBJ databases">
        <authorList>
            <consortium name="Pathogen Informatics"/>
        </authorList>
    </citation>
    <scope>NUCLEOTIDE SEQUENCE [LARGE SCALE GENOMIC DNA]</scope>
</reference>